<dbReference type="PANTHER" id="PTHR46331:SF2">
    <property type="entry name" value="VALACYCLOVIR HYDROLASE"/>
    <property type="match status" value="1"/>
</dbReference>
<dbReference type="Pfam" id="PF00561">
    <property type="entry name" value="Abhydrolase_1"/>
    <property type="match status" value="1"/>
</dbReference>
<organism evidence="2 3">
    <name type="scientific">Geodermatophilus nigrescens</name>
    <dbReference type="NCBI Taxonomy" id="1070870"/>
    <lineage>
        <taxon>Bacteria</taxon>
        <taxon>Bacillati</taxon>
        <taxon>Actinomycetota</taxon>
        <taxon>Actinomycetes</taxon>
        <taxon>Geodermatophilales</taxon>
        <taxon>Geodermatophilaceae</taxon>
        <taxon>Geodermatophilus</taxon>
    </lineage>
</organism>
<dbReference type="STRING" id="1070870.SAMN05444351_3597"/>
<keyword evidence="3" id="KW-1185">Reference proteome</keyword>
<accession>A0A1M5NK31</accession>
<protein>
    <submittedName>
        <fullName evidence="2">Pimeloyl-ACP methyl ester carboxylesterase</fullName>
    </submittedName>
</protein>
<evidence type="ECO:0000259" key="1">
    <source>
        <dbReference type="Pfam" id="PF00561"/>
    </source>
</evidence>
<name>A0A1M5NK31_9ACTN</name>
<dbReference type="Proteomes" id="UP000184471">
    <property type="component" value="Unassembled WGS sequence"/>
</dbReference>
<dbReference type="PRINTS" id="PR00111">
    <property type="entry name" value="ABHYDROLASE"/>
</dbReference>
<dbReference type="Gene3D" id="3.40.50.1820">
    <property type="entry name" value="alpha/beta hydrolase"/>
    <property type="match status" value="1"/>
</dbReference>
<dbReference type="EMBL" id="FQVX01000003">
    <property type="protein sequence ID" value="SHG89878.1"/>
    <property type="molecule type" value="Genomic_DNA"/>
</dbReference>
<gene>
    <name evidence="2" type="ORF">SAMN05444351_3597</name>
</gene>
<dbReference type="GO" id="GO:0017171">
    <property type="term" value="F:serine hydrolase activity"/>
    <property type="evidence" value="ECO:0007669"/>
    <property type="project" value="TreeGrafter"/>
</dbReference>
<evidence type="ECO:0000313" key="3">
    <source>
        <dbReference type="Proteomes" id="UP000184471"/>
    </source>
</evidence>
<reference evidence="2 3" key="1">
    <citation type="submission" date="2016-11" db="EMBL/GenBank/DDBJ databases">
        <authorList>
            <person name="Jaros S."/>
            <person name="Januszkiewicz K."/>
            <person name="Wedrychowicz H."/>
        </authorList>
    </citation>
    <scope>NUCLEOTIDE SEQUENCE [LARGE SCALE GENOMIC DNA]</scope>
    <source>
        <strain evidence="2 3">DSM 45408</strain>
    </source>
</reference>
<evidence type="ECO:0000313" key="2">
    <source>
        <dbReference type="EMBL" id="SHG89878.1"/>
    </source>
</evidence>
<feature type="domain" description="AB hydrolase-1" evidence="1">
    <location>
        <begin position="31"/>
        <end position="163"/>
    </location>
</feature>
<dbReference type="InterPro" id="IPR000073">
    <property type="entry name" value="AB_hydrolase_1"/>
</dbReference>
<proteinExistence type="predicted"/>
<dbReference type="InterPro" id="IPR029058">
    <property type="entry name" value="AB_hydrolase_fold"/>
</dbReference>
<dbReference type="PANTHER" id="PTHR46331">
    <property type="entry name" value="VALACYCLOVIR HYDROLASE"/>
    <property type="match status" value="1"/>
</dbReference>
<dbReference type="RefSeq" id="WP_073421624.1">
    <property type="nucleotide sequence ID" value="NZ_FQVX01000003.1"/>
</dbReference>
<sequence length="272" mass="28554">MTTTGPRVEEGYAPVTGGVRMYWRSVGEGGPPLVVVHGGFGVVEMFGDVLERLAAGRRVVAVELQGHGHTADVDRPFTWEAFADDVAALVGSLGPGPADLLGYSLGGGVVLRTAIRSPEAVRRLVVVSAPCRRDGWFPDVRAGQESVSSAGLEWMRRTPLYEAYAAVAPDVDAFPALMDKTGALISGDYDWTDEVRALTLPVLLAYADADGIPPAHAAEFFALLGGGLRDAGWDGSGRPASRLAVLPGRTHYDVFAAPELAPVVDAFLTAGG</sequence>
<dbReference type="AlphaFoldDB" id="A0A1M5NK31"/>
<dbReference type="OrthoDB" id="495620at2"/>
<dbReference type="SUPFAM" id="SSF53474">
    <property type="entry name" value="alpha/beta-Hydrolases"/>
    <property type="match status" value="1"/>
</dbReference>